<evidence type="ECO:0000313" key="2">
    <source>
        <dbReference type="Proteomes" id="UP000384372"/>
    </source>
</evidence>
<dbReference type="Pfam" id="PF18939">
    <property type="entry name" value="DUF5686"/>
    <property type="match status" value="2"/>
</dbReference>
<proteinExistence type="predicted"/>
<reference evidence="1 2" key="1">
    <citation type="submission" date="2019-09" db="EMBL/GenBank/DDBJ databases">
        <title>Distinct polysaccharide growth profiles of human intestinal Prevotella copri isolates.</title>
        <authorList>
            <person name="Fehlner-Peach H."/>
            <person name="Magnabosco C."/>
            <person name="Raghavan V."/>
            <person name="Scher J.U."/>
            <person name="Tett A."/>
            <person name="Cox L.M."/>
            <person name="Gottsegen C."/>
            <person name="Watters A."/>
            <person name="Wiltshire- Gordon J.D."/>
            <person name="Segata N."/>
            <person name="Bonneau R."/>
            <person name="Littman D.R."/>
        </authorList>
    </citation>
    <scope>NUCLEOTIDE SEQUENCE [LARGE SCALE GENOMIC DNA]</scope>
    <source>
        <strain evidence="2">iAQ1173</strain>
    </source>
</reference>
<sequence length="675" mass="78738">MASPLGCKAKVKAPNVAFRDSVLNLVFTYAKRTDTTGLHGSQSYSYTKMQMHTNKRNATLMLVPSMYAIAHGTGRHFISEYYTKITMQNDKFTDQRLLHVSTVPHRRNIMSYILPYVTPNVFGENLFHNNILSPFHRANRRFYTYRVTALPFDKAQVYAYPKIKNTQMVETKAVVNSKTGKIYLVDFEGEYDMTRFFISIVMGNEGYRSLLPDRCNLKANFRFMGNNITGMLSSYYNLPKVLSDTLNNAADTTLMSQVRPVLLNEQEQLIYEQYFKEKNRRDSLSLADSTKKKRNFAKDVLWDIVGDNMVNRIQQDFGKENQGYVRLSPILNPLYMGYTKRKGLIYKFDIRSSYSFNDNIQLGVRFRAGYSFKLHQLYFNIPATFNYNAKHDGYLEMVYGQGNRINTNVIARNILDIKKDDDEEITVDKDNYTEFTDSYFRITNHWMFSPKWGFEAGIVAHHRRAIHPEFYESYGYPSKYRSVAPAFGLIWRPWGPKGVSVTADYERSIKGFMGSNIPYERIEADAKGIFYASRRKLYSARLGAGFYTMRGSHWYFIDYSNFNDNYIPGGWNDDWSGSFELLPSEWYNSSEYYVRSNFTYENPMIFAAWVPLVGRFVEAERFYVNALLVEKLHPYTEWGYGFSTRLFSIGVFAGFKNAKFYGVGCKFDFELFRNW</sequence>
<name>A0A6A7WE67_9BACT</name>
<keyword evidence="2" id="KW-1185">Reference proteome</keyword>
<comment type="caution">
    <text evidence="1">The sequence shown here is derived from an EMBL/GenBank/DDBJ whole genome shotgun (WGS) entry which is preliminary data.</text>
</comment>
<dbReference type="OrthoDB" id="983143at2"/>
<dbReference type="InterPro" id="IPR043741">
    <property type="entry name" value="DUF5686"/>
</dbReference>
<gene>
    <name evidence="1" type="ORF">F7D20_12640</name>
</gene>
<accession>A0A6A7WE67</accession>
<dbReference type="Proteomes" id="UP000384372">
    <property type="component" value="Unassembled WGS sequence"/>
</dbReference>
<protein>
    <submittedName>
        <fullName evidence="1">Uncharacterized protein</fullName>
    </submittedName>
</protein>
<dbReference type="AlphaFoldDB" id="A0A6A7WE67"/>
<dbReference type="RefSeq" id="WP_158464345.1">
    <property type="nucleotide sequence ID" value="NZ_VZAD01000097.1"/>
</dbReference>
<organism evidence="1 2">
    <name type="scientific">Segatella copri</name>
    <dbReference type="NCBI Taxonomy" id="165179"/>
    <lineage>
        <taxon>Bacteria</taxon>
        <taxon>Pseudomonadati</taxon>
        <taxon>Bacteroidota</taxon>
        <taxon>Bacteroidia</taxon>
        <taxon>Bacteroidales</taxon>
        <taxon>Prevotellaceae</taxon>
        <taxon>Segatella</taxon>
    </lineage>
</organism>
<evidence type="ECO:0000313" key="1">
    <source>
        <dbReference type="EMBL" id="MQP12784.1"/>
    </source>
</evidence>
<dbReference type="EMBL" id="VZAD01000097">
    <property type="protein sequence ID" value="MQP12784.1"/>
    <property type="molecule type" value="Genomic_DNA"/>
</dbReference>